<sequence>MTAISVSYMMRPRTGHVRRMLGVAAVLVGAMGMAASAQAQVARPDCEAVAPWAAGFDRNDEWQPNALGSRHRLPRLFVSQETEALFGKPMLSWTEADAMSVREVVLACRQATKDRELSGAYNAMQSALVSRVANFSKALADARGRAGTAMNALQSAPPSLPLLSFHSALEQAATAQGYARLPAAANGLAPAASNAARELIAALRDLPEAEIATRVAEPAARTALAMRDGVVEALLTEVRAVPVSLPGLGLLDRMAQALPRDYAPALGKEATESLLRAVTERRAHIATEIADVLVAQIGESSRDFDAFAQIDQAADGNLLRQLPQAQAARVHDAAQARRQVVADALFSDMTTKLGALPATDAALDSVDAALRSIAAWPASAAPFKPRFEEGARKRRAEILAAVDKAEAGAMRGRVYETGDKAHRFEFVDRTRVFVHEPGHTAAGTYTEEKDGRIVVTVNGESTVLTREGRRLNGWHTQVSRTK</sequence>
<proteinExistence type="predicted"/>
<evidence type="ECO:0000313" key="3">
    <source>
        <dbReference type="Proteomes" id="UP001597158"/>
    </source>
</evidence>
<keyword evidence="1" id="KW-0732">Signal</keyword>
<dbReference type="RefSeq" id="WP_277833744.1">
    <property type="nucleotide sequence ID" value="NZ_JARQZE010000009.1"/>
</dbReference>
<gene>
    <name evidence="2" type="ORF">ACFQ4M_06235</name>
</gene>
<comment type="caution">
    <text evidence="2">The sequence shown here is derived from an EMBL/GenBank/DDBJ whole genome shotgun (WGS) entry which is preliminary data.</text>
</comment>
<name>A0ABW3WAY2_9RHOO</name>
<protein>
    <submittedName>
        <fullName evidence="2">Uncharacterized protein</fullName>
    </submittedName>
</protein>
<evidence type="ECO:0000313" key="2">
    <source>
        <dbReference type="EMBL" id="MFD1263177.1"/>
    </source>
</evidence>
<reference evidence="3" key="1">
    <citation type="journal article" date="2019" name="Int. J. Syst. Evol. Microbiol.">
        <title>The Global Catalogue of Microorganisms (GCM) 10K type strain sequencing project: providing services to taxonomists for standard genome sequencing and annotation.</title>
        <authorList>
            <consortium name="The Broad Institute Genomics Platform"/>
            <consortium name="The Broad Institute Genome Sequencing Center for Infectious Disease"/>
            <person name="Wu L."/>
            <person name="Ma J."/>
        </authorList>
    </citation>
    <scope>NUCLEOTIDE SEQUENCE [LARGE SCALE GENOMIC DNA]</scope>
    <source>
        <strain evidence="3">CCUG 48884</strain>
    </source>
</reference>
<dbReference type="Proteomes" id="UP001597158">
    <property type="component" value="Unassembled WGS sequence"/>
</dbReference>
<accession>A0ABW3WAY2</accession>
<feature type="signal peptide" evidence="1">
    <location>
        <begin position="1"/>
        <end position="39"/>
    </location>
</feature>
<evidence type="ECO:0000256" key="1">
    <source>
        <dbReference type="SAM" id="SignalP"/>
    </source>
</evidence>
<organism evidence="2 3">
    <name type="scientific">Thauera mechernichensis</name>
    <dbReference type="NCBI Taxonomy" id="82788"/>
    <lineage>
        <taxon>Bacteria</taxon>
        <taxon>Pseudomonadati</taxon>
        <taxon>Pseudomonadota</taxon>
        <taxon>Betaproteobacteria</taxon>
        <taxon>Rhodocyclales</taxon>
        <taxon>Zoogloeaceae</taxon>
        <taxon>Thauera</taxon>
    </lineage>
</organism>
<feature type="chain" id="PRO_5047422909" evidence="1">
    <location>
        <begin position="40"/>
        <end position="482"/>
    </location>
</feature>
<keyword evidence="3" id="KW-1185">Reference proteome</keyword>
<dbReference type="EMBL" id="JBHTMC010000010">
    <property type="protein sequence ID" value="MFD1263177.1"/>
    <property type="molecule type" value="Genomic_DNA"/>
</dbReference>